<keyword evidence="1" id="KW-0472">Membrane</keyword>
<organism evidence="2 3">
    <name type="scientific">Morganella morganii</name>
    <name type="common">Proteus morganii</name>
    <dbReference type="NCBI Taxonomy" id="582"/>
    <lineage>
        <taxon>Bacteria</taxon>
        <taxon>Pseudomonadati</taxon>
        <taxon>Pseudomonadota</taxon>
        <taxon>Gammaproteobacteria</taxon>
        <taxon>Enterobacterales</taxon>
        <taxon>Morganellaceae</taxon>
        <taxon>Morganella</taxon>
    </lineage>
</organism>
<dbReference type="AlphaFoldDB" id="A0A433ZYC4"/>
<dbReference type="OrthoDB" id="6466851at2"/>
<proteinExistence type="predicted"/>
<evidence type="ECO:0000313" key="3">
    <source>
        <dbReference type="Proteomes" id="UP000286908"/>
    </source>
</evidence>
<protein>
    <submittedName>
        <fullName evidence="2">Uncharacterized protein</fullName>
    </submittedName>
</protein>
<name>A0A433ZYC4_MORMO</name>
<keyword evidence="1" id="KW-0812">Transmembrane</keyword>
<feature type="transmembrane region" description="Helical" evidence="1">
    <location>
        <begin position="125"/>
        <end position="143"/>
    </location>
</feature>
<dbReference type="EMBL" id="NRQY01000001">
    <property type="protein sequence ID" value="RUT67135.1"/>
    <property type="molecule type" value="Genomic_DNA"/>
</dbReference>
<reference evidence="2 3" key="1">
    <citation type="submission" date="2017-08" db="EMBL/GenBank/DDBJ databases">
        <title>Draft genome sequence of pheromone producing symbiont Morganella morganii, of the female New Zealand grass grub Costelytra giveni.</title>
        <authorList>
            <person name="Laugraud A."/>
            <person name="Young S.D."/>
            <person name="Hurst M.H."/>
        </authorList>
    </citation>
    <scope>NUCLEOTIDE SEQUENCE [LARGE SCALE GENOMIC DNA]</scope>
    <source>
        <strain evidence="2 3">MMsCG</strain>
    </source>
</reference>
<comment type="caution">
    <text evidence="2">The sequence shown here is derived from an EMBL/GenBank/DDBJ whole genome shotgun (WGS) entry which is preliminary data.</text>
</comment>
<gene>
    <name evidence="2" type="ORF">CKG00_12725</name>
</gene>
<keyword evidence="1" id="KW-1133">Transmembrane helix</keyword>
<evidence type="ECO:0000313" key="2">
    <source>
        <dbReference type="EMBL" id="RUT67135.1"/>
    </source>
</evidence>
<dbReference type="Proteomes" id="UP000286908">
    <property type="component" value="Unassembled WGS sequence"/>
</dbReference>
<sequence>MKKLYNIIEMGNSSGKEITLPAGKYHINNSDTIEPDEVLIPLSLPVPDSSLHRIEAELHENHYCVSFTTHSNEFIMMDISYNALFSYQGTSFFAIKEQHDTWDKSILSVKEAAGTRRRRLSRQSLFYVTLILSVILTAGFISGKNNMSENKHTANYKNIIYNNINNSEYIIKDKKILIFTSNENNISKIKNELPDYTIFSINKKKLKINKNDIIMTPDFNKRKEIIYMHQENEIVSYEKLSIPDEFRKDITISVLSFSDIVRLINNRFGQQSIRYSVTSSKNTIFIYSDQRRNKETDTVINDINTTIFSTPGNTLVQYRESTPREIHPGVYGSVNYIHLSDSNIKFISDNK</sequence>
<evidence type="ECO:0000256" key="1">
    <source>
        <dbReference type="SAM" id="Phobius"/>
    </source>
</evidence>
<accession>A0A433ZYC4</accession>